<feature type="region of interest" description="Disordered" evidence="4">
    <location>
        <begin position="46"/>
        <end position="71"/>
    </location>
</feature>
<keyword evidence="7" id="KW-1185">Reference proteome</keyword>
<reference evidence="6 7" key="2">
    <citation type="journal article" date="2016" name="Genome Announc.">
        <title>Complete Genome Sequence of Streptomyces ambofaciens DSM 40697, a Paradigm for Genome Plasticity Studies.</title>
        <authorList>
            <person name="Thibessard A."/>
            <person name="Leblond P."/>
        </authorList>
    </citation>
    <scope>NUCLEOTIDE SEQUENCE [LARGE SCALE GENOMIC DNA]</scope>
    <source>
        <strain evidence="6 7">DSM 40697</strain>
    </source>
</reference>
<dbReference type="Gene3D" id="1.20.120.530">
    <property type="entry name" value="GntR ligand-binding domain-like"/>
    <property type="match status" value="1"/>
</dbReference>
<accession>A0ABM6B6T4</accession>
<dbReference type="EMBL" id="CP012949">
    <property type="protein sequence ID" value="ANB09574.1"/>
    <property type="molecule type" value="Genomic_DNA"/>
</dbReference>
<dbReference type="InterPro" id="IPR008920">
    <property type="entry name" value="TF_FadR/GntR_C"/>
</dbReference>
<evidence type="ECO:0000256" key="3">
    <source>
        <dbReference type="ARBA" id="ARBA00023163"/>
    </source>
</evidence>
<evidence type="ECO:0000256" key="1">
    <source>
        <dbReference type="ARBA" id="ARBA00023015"/>
    </source>
</evidence>
<keyword evidence="2" id="KW-0238">DNA-binding</keyword>
<evidence type="ECO:0000256" key="2">
    <source>
        <dbReference type="ARBA" id="ARBA00023125"/>
    </source>
</evidence>
<sequence length="71" mass="8637">MDRRRKTRAAPVDRRVRWYHTPLARRRGRRSRIEHRRLIAAIAGRDERTATRPMREHTEHTRRSCHARGES</sequence>
<keyword evidence="3" id="KW-0804">Transcription</keyword>
<evidence type="ECO:0000259" key="5">
    <source>
        <dbReference type="Pfam" id="PF07729"/>
    </source>
</evidence>
<dbReference type="Pfam" id="PF07729">
    <property type="entry name" value="FCD"/>
    <property type="match status" value="1"/>
</dbReference>
<evidence type="ECO:0000313" key="6">
    <source>
        <dbReference type="EMBL" id="ANB09574.1"/>
    </source>
</evidence>
<reference evidence="7" key="1">
    <citation type="submission" date="2015-10" db="EMBL/GenBank/DDBJ databases">
        <title>Complete genome sequence of Streptomyces ambofaciens DSM 40697.</title>
        <authorList>
            <person name="Thibessard A."/>
            <person name="Leblond P."/>
        </authorList>
    </citation>
    <scope>NUCLEOTIDE SEQUENCE [LARGE SCALE GENOMIC DNA]</scope>
    <source>
        <strain evidence="7">DSM 40697</strain>
    </source>
</reference>
<feature type="domain" description="GntR C-terminal" evidence="5">
    <location>
        <begin position="15"/>
        <end position="59"/>
    </location>
</feature>
<evidence type="ECO:0000256" key="4">
    <source>
        <dbReference type="SAM" id="MobiDB-lite"/>
    </source>
</evidence>
<name>A0ABM6B6T4_STRAM</name>
<dbReference type="SUPFAM" id="SSF48008">
    <property type="entry name" value="GntR ligand-binding domain-like"/>
    <property type="match status" value="1"/>
</dbReference>
<evidence type="ECO:0000313" key="7">
    <source>
        <dbReference type="Proteomes" id="UP000076720"/>
    </source>
</evidence>
<organism evidence="6 7">
    <name type="scientific">Streptomyces ambofaciens</name>
    <dbReference type="NCBI Taxonomy" id="1889"/>
    <lineage>
        <taxon>Bacteria</taxon>
        <taxon>Bacillati</taxon>
        <taxon>Actinomycetota</taxon>
        <taxon>Actinomycetes</taxon>
        <taxon>Kitasatosporales</taxon>
        <taxon>Streptomycetaceae</taxon>
        <taxon>Streptomyces</taxon>
    </lineage>
</organism>
<dbReference type="InterPro" id="IPR011711">
    <property type="entry name" value="GntR_C"/>
</dbReference>
<gene>
    <name evidence="6" type="ORF">SAM40697_5618</name>
</gene>
<dbReference type="Proteomes" id="UP000076720">
    <property type="component" value="Chromosome"/>
</dbReference>
<proteinExistence type="predicted"/>
<protein>
    <recommendedName>
        <fullName evidence="5">GntR C-terminal domain-containing protein</fullName>
    </recommendedName>
</protein>
<keyword evidence="1" id="KW-0805">Transcription regulation</keyword>